<dbReference type="EMBL" id="CAXITT010000479">
    <property type="protein sequence ID" value="CAL1542302.1"/>
    <property type="molecule type" value="Genomic_DNA"/>
</dbReference>
<gene>
    <name evidence="12" type="ORF">GSLYS_00015896001</name>
</gene>
<feature type="compositionally biased region" description="Polar residues" evidence="10">
    <location>
        <begin position="1268"/>
        <end position="1277"/>
    </location>
</feature>
<dbReference type="SUPFAM" id="SSF52540">
    <property type="entry name" value="P-loop containing nucleoside triphosphate hydrolases"/>
    <property type="match status" value="1"/>
</dbReference>
<evidence type="ECO:0000256" key="1">
    <source>
        <dbReference type="ARBA" id="ARBA00006271"/>
    </source>
</evidence>
<dbReference type="PROSITE" id="PS00486">
    <property type="entry name" value="DNA_MISMATCH_REPAIR_2"/>
    <property type="match status" value="1"/>
</dbReference>
<dbReference type="GO" id="GO:0051026">
    <property type="term" value="P:chiasma assembly"/>
    <property type="evidence" value="ECO:0007669"/>
    <property type="project" value="TreeGrafter"/>
</dbReference>
<dbReference type="PANTHER" id="PTHR11361:SF20">
    <property type="entry name" value="MUTS PROTEIN HOMOLOG 5"/>
    <property type="match status" value="1"/>
</dbReference>
<feature type="region of interest" description="Disordered" evidence="10">
    <location>
        <begin position="843"/>
        <end position="887"/>
    </location>
</feature>
<feature type="compositionally biased region" description="Polar residues" evidence="10">
    <location>
        <begin position="984"/>
        <end position="1036"/>
    </location>
</feature>
<comment type="caution">
    <text evidence="12">The sequence shown here is derived from an EMBL/GenBank/DDBJ whole genome shotgun (WGS) entry which is preliminary data.</text>
</comment>
<dbReference type="GO" id="GO:0005524">
    <property type="term" value="F:ATP binding"/>
    <property type="evidence" value="ECO:0007669"/>
    <property type="project" value="UniProtKB-KW"/>
</dbReference>
<comment type="function">
    <text evidence="8">Involved in DNA mismatch repair and meiotic recombination processes. Facilitates crossovers between homologs during meiosis.</text>
</comment>
<evidence type="ECO:0000256" key="6">
    <source>
        <dbReference type="ARBA" id="ARBA00023204"/>
    </source>
</evidence>
<dbReference type="GO" id="GO:0030983">
    <property type="term" value="F:mismatched DNA binding"/>
    <property type="evidence" value="ECO:0007669"/>
    <property type="project" value="InterPro"/>
</dbReference>
<dbReference type="InterPro" id="IPR000432">
    <property type="entry name" value="DNA_mismatch_repair_MutS_C"/>
</dbReference>
<dbReference type="FunFam" id="3.40.50.300:FF:000820">
    <property type="entry name" value="MutS homolog 5 (E. coli)"/>
    <property type="match status" value="1"/>
</dbReference>
<evidence type="ECO:0000256" key="8">
    <source>
        <dbReference type="ARBA" id="ARBA00057350"/>
    </source>
</evidence>
<feature type="compositionally biased region" description="Low complexity" evidence="10">
    <location>
        <begin position="1140"/>
        <end position="1155"/>
    </location>
</feature>
<evidence type="ECO:0000313" key="12">
    <source>
        <dbReference type="EMBL" id="CAL1542302.1"/>
    </source>
</evidence>
<dbReference type="InterPro" id="IPR045076">
    <property type="entry name" value="MutS"/>
</dbReference>
<feature type="compositionally biased region" description="Basic and acidic residues" evidence="10">
    <location>
        <begin position="1165"/>
        <end position="1175"/>
    </location>
</feature>
<feature type="domain" description="DNA mismatch repair proteins mutS family" evidence="11">
    <location>
        <begin position="678"/>
        <end position="694"/>
    </location>
</feature>
<dbReference type="Pfam" id="PF00488">
    <property type="entry name" value="MutS_V"/>
    <property type="match status" value="1"/>
</dbReference>
<keyword evidence="4" id="KW-0067">ATP-binding</keyword>
<dbReference type="SMART" id="SM00534">
    <property type="entry name" value="MUTSac"/>
    <property type="match status" value="1"/>
</dbReference>
<dbReference type="Gene3D" id="3.40.50.300">
    <property type="entry name" value="P-loop containing nucleotide triphosphate hydrolases"/>
    <property type="match status" value="1"/>
</dbReference>
<evidence type="ECO:0000256" key="9">
    <source>
        <dbReference type="ARBA" id="ARBA00071136"/>
    </source>
</evidence>
<dbReference type="FunFam" id="1.10.1420.10:FF:000008">
    <property type="entry name" value="MutS homolog 5 (E. coli)"/>
    <property type="match status" value="1"/>
</dbReference>
<feature type="compositionally biased region" description="Polar residues" evidence="10">
    <location>
        <begin position="843"/>
        <end position="859"/>
    </location>
</feature>
<evidence type="ECO:0000256" key="10">
    <source>
        <dbReference type="SAM" id="MobiDB-lite"/>
    </source>
</evidence>
<dbReference type="Proteomes" id="UP001497497">
    <property type="component" value="Unassembled WGS sequence"/>
</dbReference>
<name>A0AAV2I6G0_LYMST</name>
<reference evidence="12 13" key="1">
    <citation type="submission" date="2024-04" db="EMBL/GenBank/DDBJ databases">
        <authorList>
            <consortium name="Genoscope - CEA"/>
            <person name="William W."/>
        </authorList>
    </citation>
    <scope>NUCLEOTIDE SEQUENCE [LARGE SCALE GENOMIC DNA]</scope>
</reference>
<dbReference type="InterPro" id="IPR027417">
    <property type="entry name" value="P-loop_NTPase"/>
</dbReference>
<dbReference type="GO" id="GO:0005634">
    <property type="term" value="C:nucleus"/>
    <property type="evidence" value="ECO:0007669"/>
    <property type="project" value="TreeGrafter"/>
</dbReference>
<evidence type="ECO:0000256" key="4">
    <source>
        <dbReference type="ARBA" id="ARBA00022840"/>
    </source>
</evidence>
<evidence type="ECO:0000256" key="2">
    <source>
        <dbReference type="ARBA" id="ARBA00022741"/>
    </source>
</evidence>
<protein>
    <recommendedName>
        <fullName evidence="9">MutS protein homolog 5</fullName>
    </recommendedName>
</protein>
<dbReference type="AlphaFoldDB" id="A0AAV2I6G0"/>
<keyword evidence="7" id="KW-0469">Meiosis</keyword>
<evidence type="ECO:0000256" key="3">
    <source>
        <dbReference type="ARBA" id="ARBA00022763"/>
    </source>
</evidence>
<proteinExistence type="inferred from homology"/>
<keyword evidence="3" id="KW-0227">DNA damage</keyword>
<dbReference type="InterPro" id="IPR036187">
    <property type="entry name" value="DNA_mismatch_repair_MutS_sf"/>
</dbReference>
<keyword evidence="6" id="KW-0234">DNA repair</keyword>
<comment type="similarity">
    <text evidence="1">Belongs to the DNA mismatch repair MutS family.</text>
</comment>
<evidence type="ECO:0000256" key="5">
    <source>
        <dbReference type="ARBA" id="ARBA00023125"/>
    </source>
</evidence>
<accession>A0AAV2I6G0</accession>
<dbReference type="SMART" id="SM00533">
    <property type="entry name" value="MUTSd"/>
    <property type="match status" value="1"/>
</dbReference>
<keyword evidence="2" id="KW-0547">Nucleotide-binding</keyword>
<keyword evidence="13" id="KW-1185">Reference proteome</keyword>
<dbReference type="GO" id="GO:0140664">
    <property type="term" value="F:ATP-dependent DNA damage sensor activity"/>
    <property type="evidence" value="ECO:0007669"/>
    <property type="project" value="InterPro"/>
</dbReference>
<feature type="compositionally biased region" description="Polar residues" evidence="10">
    <location>
        <begin position="1071"/>
        <end position="1081"/>
    </location>
</feature>
<feature type="region of interest" description="Disordered" evidence="10">
    <location>
        <begin position="1238"/>
        <end position="1277"/>
    </location>
</feature>
<dbReference type="InterPro" id="IPR007696">
    <property type="entry name" value="DNA_mismatch_repair_MutS_core"/>
</dbReference>
<dbReference type="GO" id="GO:0006298">
    <property type="term" value="P:mismatch repair"/>
    <property type="evidence" value="ECO:0007669"/>
    <property type="project" value="InterPro"/>
</dbReference>
<dbReference type="PANTHER" id="PTHR11361">
    <property type="entry name" value="DNA MISMATCH REPAIR PROTEIN MUTS FAMILY MEMBER"/>
    <property type="match status" value="1"/>
</dbReference>
<sequence length="1277" mass="141941">MMLSNRTIHYQDNLSELSYTVHQLRDEDEEIGNENLYDDAVSGGRRTQSETSGIESEVYASIVWQSGQLALAFYDLSSRQIFLVPDVPENDDFSTVKQILREIQPTIIVTSSLQDSRLISCLKRLISNQSPNEIGLNNESCRLEILTNADFSYDVGKRRILALTLPGMPKHFTEEEKKIYFSSLISLDRTNLIRAVGGLLKYLQKSRVGVELEDTDTQVPVFGFHIYTIENQIQIDTMTYWGLSIFNTELHPSVYKSGTSSKEGLSLFGILNRCKSSVGSRMLRGWFLRPLKNAALLNQRYDAISFFLKSCNIDTVKNLQECLKKIKYLPKILLKMTKAQATIGDWVALFKTIYHAVYIGNICKKQNQTIDIFKQISATFTDELHHCANLICRTIDFEESKLKKRFVVKPNVDDTLDEKKRTYNGLPDFLSNVAREELKCLSSNIEGCVVSYLPQIGYLLVITMPEGQNENDDHTIPGLEFKFASNKQLFYKSPKTMALDSLLGDTQVDIIEMEMNIMLGLQTAILENTQVLLNVMEKAAELDCLMALAICASEGAYVQPNLIQEEVIDIQSGRHPLQELCCSPYVPNDTKMGGQYSKIKLLTGPNACGKSVYLKQVAMIVFMAHIGSFVPAEQANIGPVDQIFSRIKSVDSVSVGMSTFLQDNMQMTEALRSATSKSLVIVDEYGKGTEPIDGLSLLTATIKFWIAKGLSCPLVLVSTHYHSIIQQKLLPKSRQIQFLTLETVMNEGQLVFLYQIKEGHTSSSYACNIAAQVGMPASVIQRGNEVSSLLSQYKAVPHMRDSQTIQQNERHEKIVEAFLRLDLDTDDIQAFVTGFVLPMLNKSTASDQQSSKTPQQSSDLPKRLAKPSMANNDQRETSMKEFSMNRPEPHELTRIAAHQSLTTSTDPFLMDHSLTGINRCSTVSNSLSSTVVNPVTSSNKQPLGSISSDKKSTSLNHVMTSSNQQPLWSLSSDKKSTTMNAVMTSSNQQPLWGPSSDKSTSMNPVMKSSNQQPLWGLSSDKSTTMNPVMKSSNQQPRWGLSSDKKSTTMNPVMTSSKKRPHGGLSSDRKSTTMNPVTTSRNKQPHEGLSSGNQIENPESKDKESTAVEVTPFSDVARKDLSTICDSQGSARRVTHVPGLSSKRTPPTSSTASPQSGNTSSVNTQDDSRATSEIQRKSQSSSSTPAANRAHRKLDLRFLFKAKKPKLEKTASFFHDDDPESQRYNMVSISAVKKEKLDQEGFLTTGSSTVPPEISETSEEQETPGCKQHISTELSTST</sequence>
<keyword evidence="5" id="KW-0238">DNA-binding</keyword>
<evidence type="ECO:0000259" key="11">
    <source>
        <dbReference type="PROSITE" id="PS00486"/>
    </source>
</evidence>
<dbReference type="Pfam" id="PF05192">
    <property type="entry name" value="MutS_III"/>
    <property type="match status" value="1"/>
</dbReference>
<dbReference type="Gene3D" id="1.10.1420.10">
    <property type="match status" value="1"/>
</dbReference>
<evidence type="ECO:0000256" key="7">
    <source>
        <dbReference type="ARBA" id="ARBA00023254"/>
    </source>
</evidence>
<evidence type="ECO:0000313" key="13">
    <source>
        <dbReference type="Proteomes" id="UP001497497"/>
    </source>
</evidence>
<feature type="region of interest" description="Disordered" evidence="10">
    <location>
        <begin position="984"/>
        <end position="1192"/>
    </location>
</feature>
<dbReference type="SUPFAM" id="SSF48334">
    <property type="entry name" value="DNA repair protein MutS, domain III"/>
    <property type="match status" value="1"/>
</dbReference>
<organism evidence="12 13">
    <name type="scientific">Lymnaea stagnalis</name>
    <name type="common">Great pond snail</name>
    <name type="synonym">Helix stagnalis</name>
    <dbReference type="NCBI Taxonomy" id="6523"/>
    <lineage>
        <taxon>Eukaryota</taxon>
        <taxon>Metazoa</taxon>
        <taxon>Spiralia</taxon>
        <taxon>Lophotrochozoa</taxon>
        <taxon>Mollusca</taxon>
        <taxon>Gastropoda</taxon>
        <taxon>Heterobranchia</taxon>
        <taxon>Euthyneura</taxon>
        <taxon>Panpulmonata</taxon>
        <taxon>Hygrophila</taxon>
        <taxon>Lymnaeoidea</taxon>
        <taxon>Lymnaeidae</taxon>
        <taxon>Lymnaea</taxon>
    </lineage>
</organism>